<dbReference type="PANTHER" id="PTHR38834">
    <property type="entry name" value="PERIPLASMIC SUBSTRATE BINDING PROTEIN FAMILY 3"/>
    <property type="match status" value="1"/>
</dbReference>
<evidence type="ECO:0000313" key="3">
    <source>
        <dbReference type="Proteomes" id="UP001208771"/>
    </source>
</evidence>
<dbReference type="Proteomes" id="UP001208771">
    <property type="component" value="Unassembled WGS sequence"/>
</dbReference>
<dbReference type="AlphaFoldDB" id="A0AAE3SV45"/>
<dbReference type="EMBL" id="JANFPI010000002">
    <property type="protein sequence ID" value="MCX8996579.1"/>
    <property type="molecule type" value="Genomic_DNA"/>
</dbReference>
<feature type="domain" description="Solute-binding protein family 3/N-terminal" evidence="1">
    <location>
        <begin position="25"/>
        <end position="231"/>
    </location>
</feature>
<name>A0AAE3SV45_9HYPH</name>
<reference evidence="2" key="1">
    <citation type="submission" date="2022-07" db="EMBL/GenBank/DDBJ databases">
        <title>Ectorhizobium quercum gen.nov., sp. nov.</title>
        <authorList>
            <person name="Ma T."/>
            <person name="Li Y."/>
        </authorList>
    </citation>
    <scope>NUCLEOTIDE SEQUENCE</scope>
    <source>
        <strain evidence="2">BDR2-2</strain>
    </source>
</reference>
<gene>
    <name evidence="2" type="ORF">NOF55_05625</name>
</gene>
<dbReference type="Pfam" id="PF00497">
    <property type="entry name" value="SBP_bac_3"/>
    <property type="match status" value="1"/>
</dbReference>
<accession>A0AAE3SV45</accession>
<keyword evidence="3" id="KW-1185">Reference proteome</keyword>
<organism evidence="2 3">
    <name type="scientific">Ectorhizobium quercum</name>
    <dbReference type="NCBI Taxonomy" id="2965071"/>
    <lineage>
        <taxon>Bacteria</taxon>
        <taxon>Pseudomonadati</taxon>
        <taxon>Pseudomonadota</taxon>
        <taxon>Alphaproteobacteria</taxon>
        <taxon>Hyphomicrobiales</taxon>
        <taxon>Rhizobiaceae</taxon>
        <taxon>Ectorhizobium</taxon>
    </lineage>
</organism>
<dbReference type="PANTHER" id="PTHR38834:SF3">
    <property type="entry name" value="SOLUTE-BINDING PROTEIN FAMILY 3_N-TERMINAL DOMAIN-CONTAINING PROTEIN"/>
    <property type="match status" value="1"/>
</dbReference>
<evidence type="ECO:0000313" key="2">
    <source>
        <dbReference type="EMBL" id="MCX8996579.1"/>
    </source>
</evidence>
<dbReference type="RefSeq" id="WP_306410365.1">
    <property type="nucleotide sequence ID" value="NZ_JANFPI010000002.1"/>
</dbReference>
<dbReference type="SUPFAM" id="SSF53850">
    <property type="entry name" value="Periplasmic binding protein-like II"/>
    <property type="match status" value="1"/>
</dbReference>
<protein>
    <submittedName>
        <fullName evidence="2">Transporter substrate-binding domain-containing protein</fullName>
    </submittedName>
</protein>
<dbReference type="InterPro" id="IPR001638">
    <property type="entry name" value="Solute-binding_3/MltF_N"/>
</dbReference>
<comment type="caution">
    <text evidence="2">The sequence shown here is derived from an EMBL/GenBank/DDBJ whole genome shotgun (WGS) entry which is preliminary data.</text>
</comment>
<dbReference type="Gene3D" id="3.40.190.10">
    <property type="entry name" value="Periplasmic binding protein-like II"/>
    <property type="match status" value="2"/>
</dbReference>
<evidence type="ECO:0000259" key="1">
    <source>
        <dbReference type="Pfam" id="PF00497"/>
    </source>
</evidence>
<proteinExistence type="predicted"/>
<sequence>MMRLSLLLLTTILLPCIARADILVLATEPYPPFVMVEGDNVSGRGIRMVDLVMKETGQDYRIEVMPWARAIALARNDSAYCAFAAARTPDRERLFKWVEPLLITRNYLVAASETGVRPKTLEEAKRYVVGTHRHDFTEALLKRLEFPRIDVAVDFNLSFRKLLNRRIDLMPMSERTFRSLTQAGEKLEKTVLLAEQPLGIACNPSVPDDLIDRMNANLRRATESGELERILSDVR</sequence>